<sequence>MARRQMKSALNTRLSSFQKIYLLLIAGFILGPFIPLIIQSFAFRWAWPDMLPSTWWLEQRDRSILPLAWDYVLSPYSRVWEATLNTVFIGTVVTAICLAICLPAARVLAREKFKGKAAFEFFLSMPLIVPEAAIGISLLMIFIKLGLAGSYLGIIIVHLIPTIPYMIRMLTAVYQGLGRDFEEQAMILGASKWQVMRLVTLPMLLPGVVAGALFTFLVSTNIFLLTFFMGQGQIITLPTLLFSKIAGGTLDASAAGITLVVTIPGIILLLITERFIKEEAFGKGFGN</sequence>
<dbReference type="GO" id="GO:0005886">
    <property type="term" value="C:plasma membrane"/>
    <property type="evidence" value="ECO:0007669"/>
    <property type="project" value="UniProtKB-SubCell"/>
</dbReference>
<feature type="transmembrane region" description="Helical" evidence="8">
    <location>
        <begin position="121"/>
        <end position="143"/>
    </location>
</feature>
<keyword evidence="4" id="KW-0997">Cell inner membrane</keyword>
<keyword evidence="3" id="KW-1003">Cell membrane</keyword>
<evidence type="ECO:0000256" key="2">
    <source>
        <dbReference type="ARBA" id="ARBA00022448"/>
    </source>
</evidence>
<keyword evidence="11" id="KW-1185">Reference proteome</keyword>
<evidence type="ECO:0000313" key="10">
    <source>
        <dbReference type="EMBL" id="SOH92187.1"/>
    </source>
</evidence>
<keyword evidence="6 8" id="KW-1133">Transmembrane helix</keyword>
<dbReference type="GO" id="GO:0055085">
    <property type="term" value="P:transmembrane transport"/>
    <property type="evidence" value="ECO:0007669"/>
    <property type="project" value="InterPro"/>
</dbReference>
<dbReference type="PANTHER" id="PTHR43357">
    <property type="entry name" value="INNER MEMBRANE ABC TRANSPORTER PERMEASE PROTEIN YDCV"/>
    <property type="match status" value="1"/>
</dbReference>
<comment type="subcellular location">
    <subcellularLocation>
        <location evidence="1">Cell inner membrane</location>
        <topology evidence="1">Multi-pass membrane protein</topology>
    </subcellularLocation>
    <subcellularLocation>
        <location evidence="8">Cell membrane</location>
        <topology evidence="8">Multi-pass membrane protein</topology>
    </subcellularLocation>
</comment>
<gene>
    <name evidence="10" type="ORF">SAMN06273572_10128</name>
</gene>
<feature type="transmembrane region" description="Helical" evidence="8">
    <location>
        <begin position="21"/>
        <end position="47"/>
    </location>
</feature>
<evidence type="ECO:0000256" key="8">
    <source>
        <dbReference type="RuleBase" id="RU363032"/>
    </source>
</evidence>
<evidence type="ECO:0000256" key="1">
    <source>
        <dbReference type="ARBA" id="ARBA00004429"/>
    </source>
</evidence>
<dbReference type="EMBL" id="OCTN01000001">
    <property type="protein sequence ID" value="SOH92187.1"/>
    <property type="molecule type" value="Genomic_DNA"/>
</dbReference>
<dbReference type="RefSeq" id="WP_219617963.1">
    <property type="nucleotide sequence ID" value="NZ_OCTN01000001.1"/>
</dbReference>
<dbReference type="Gene3D" id="1.10.3720.10">
    <property type="entry name" value="MetI-like"/>
    <property type="match status" value="1"/>
</dbReference>
<dbReference type="AlphaFoldDB" id="A0A2C9CLV3"/>
<reference evidence="11" key="1">
    <citation type="submission" date="2017-09" db="EMBL/GenBank/DDBJ databases">
        <authorList>
            <person name="Varghese N."/>
            <person name="Submissions S."/>
        </authorList>
    </citation>
    <scope>NUCLEOTIDE SEQUENCE [LARGE SCALE GENOMIC DNA]</scope>
    <source>
        <strain evidence="11">C7</strain>
    </source>
</reference>
<evidence type="ECO:0000313" key="11">
    <source>
        <dbReference type="Proteomes" id="UP000220034"/>
    </source>
</evidence>
<evidence type="ECO:0000259" key="9">
    <source>
        <dbReference type="PROSITE" id="PS50928"/>
    </source>
</evidence>
<keyword evidence="5 8" id="KW-0812">Transmembrane</keyword>
<evidence type="ECO:0000256" key="5">
    <source>
        <dbReference type="ARBA" id="ARBA00022692"/>
    </source>
</evidence>
<dbReference type="InterPro" id="IPR000515">
    <property type="entry name" value="MetI-like"/>
</dbReference>
<keyword evidence="7 8" id="KW-0472">Membrane</keyword>
<dbReference type="PANTHER" id="PTHR43357:SF4">
    <property type="entry name" value="INNER MEMBRANE ABC TRANSPORTER PERMEASE PROTEIN YDCV"/>
    <property type="match status" value="1"/>
</dbReference>
<name>A0A2C9CLV3_9RHOB</name>
<accession>A0A2C9CLV3</accession>
<evidence type="ECO:0000256" key="7">
    <source>
        <dbReference type="ARBA" id="ARBA00023136"/>
    </source>
</evidence>
<protein>
    <submittedName>
        <fullName evidence="10">Putative spermidine/putrescine transport system permease protein</fullName>
    </submittedName>
</protein>
<dbReference type="CDD" id="cd06261">
    <property type="entry name" value="TM_PBP2"/>
    <property type="match status" value="1"/>
</dbReference>
<feature type="transmembrane region" description="Helical" evidence="8">
    <location>
        <begin position="87"/>
        <end position="109"/>
    </location>
</feature>
<comment type="similarity">
    <text evidence="8">Belongs to the binding-protein-dependent transport system permease family.</text>
</comment>
<feature type="domain" description="ABC transmembrane type-1" evidence="9">
    <location>
        <begin position="83"/>
        <end position="272"/>
    </location>
</feature>
<feature type="transmembrane region" description="Helical" evidence="8">
    <location>
        <begin position="254"/>
        <end position="272"/>
    </location>
</feature>
<organism evidence="10 11">
    <name type="scientific">Pontivivens marinum</name>
    <dbReference type="NCBI Taxonomy" id="1690039"/>
    <lineage>
        <taxon>Bacteria</taxon>
        <taxon>Pseudomonadati</taxon>
        <taxon>Pseudomonadota</taxon>
        <taxon>Alphaproteobacteria</taxon>
        <taxon>Rhodobacterales</taxon>
        <taxon>Paracoccaceae</taxon>
        <taxon>Pontivivens</taxon>
    </lineage>
</organism>
<dbReference type="SUPFAM" id="SSF161098">
    <property type="entry name" value="MetI-like"/>
    <property type="match status" value="1"/>
</dbReference>
<proteinExistence type="inferred from homology"/>
<dbReference type="Pfam" id="PF00528">
    <property type="entry name" value="BPD_transp_1"/>
    <property type="match status" value="1"/>
</dbReference>
<dbReference type="InterPro" id="IPR035906">
    <property type="entry name" value="MetI-like_sf"/>
</dbReference>
<evidence type="ECO:0000256" key="6">
    <source>
        <dbReference type="ARBA" id="ARBA00022989"/>
    </source>
</evidence>
<evidence type="ECO:0000256" key="3">
    <source>
        <dbReference type="ARBA" id="ARBA00022475"/>
    </source>
</evidence>
<dbReference type="Proteomes" id="UP000220034">
    <property type="component" value="Unassembled WGS sequence"/>
</dbReference>
<evidence type="ECO:0000256" key="4">
    <source>
        <dbReference type="ARBA" id="ARBA00022519"/>
    </source>
</evidence>
<feature type="transmembrane region" description="Helical" evidence="8">
    <location>
        <begin position="149"/>
        <end position="174"/>
    </location>
</feature>
<dbReference type="PROSITE" id="PS50928">
    <property type="entry name" value="ABC_TM1"/>
    <property type="match status" value="1"/>
</dbReference>
<keyword evidence="2 8" id="KW-0813">Transport</keyword>